<name>A0A5D4NZQ5_9BACI</name>
<dbReference type="PANTHER" id="PTHR43248">
    <property type="entry name" value="2-SUCCINYL-6-HYDROXY-2,4-CYCLOHEXADIENE-1-CARBOXYLATE SYNTHASE"/>
    <property type="match status" value="1"/>
</dbReference>
<dbReference type="InterPro" id="IPR029058">
    <property type="entry name" value="AB_hydrolase_fold"/>
</dbReference>
<dbReference type="Gene3D" id="3.40.50.1820">
    <property type="entry name" value="alpha/beta hydrolase"/>
    <property type="match status" value="1"/>
</dbReference>
<dbReference type="SUPFAM" id="SSF53474">
    <property type="entry name" value="alpha/beta-Hydrolases"/>
    <property type="match status" value="1"/>
</dbReference>
<dbReference type="RefSeq" id="WP_148938019.1">
    <property type="nucleotide sequence ID" value="NZ_JBNILZ010000031.1"/>
</dbReference>
<feature type="domain" description="AB hydrolase-1" evidence="3">
    <location>
        <begin position="16"/>
        <end position="119"/>
    </location>
</feature>
<dbReference type="Proteomes" id="UP000322267">
    <property type="component" value="Unassembled WGS sequence"/>
</dbReference>
<dbReference type="InterPro" id="IPR051601">
    <property type="entry name" value="Serine_prot/Carboxylest_S33"/>
</dbReference>
<proteinExistence type="inferred from homology"/>
<dbReference type="PANTHER" id="PTHR43248:SF2">
    <property type="entry name" value="PROLYL AMINOPEPTIDASE"/>
    <property type="match status" value="1"/>
</dbReference>
<accession>A0A5D4NZQ5</accession>
<dbReference type="InterPro" id="IPR000073">
    <property type="entry name" value="AB_hydrolase_1"/>
</dbReference>
<sequence>MRLSGLEYIVRGEGKPILVFELGIGGSIYNWDAFIKKLEKDFTIILYHRAGYGRSEESETQRNVNNIAEELNALLTDLAIQDPFVLIGHSFGGLCVQQYAKMFPERLKGVILIDSTSYNFQKLYELDLPVMNSMISVEQMIESNRNSSTKSRAELRTSYRDVLLEAEKDLTKEQFSMYEDFITNPVLFKTVAEEFANWREDSEIIKAAGPFPEVPLTIIARDELVSAVPFIEHGIPEEEAYQYEDAWRELQIELSMLTDSAELIIAENSDHEIHKDRPDVIIRCLDKYK</sequence>
<evidence type="ECO:0000313" key="5">
    <source>
        <dbReference type="Proteomes" id="UP000322267"/>
    </source>
</evidence>
<dbReference type="AlphaFoldDB" id="A0A5D4NZQ5"/>
<dbReference type="GO" id="GO:0016787">
    <property type="term" value="F:hydrolase activity"/>
    <property type="evidence" value="ECO:0007669"/>
    <property type="project" value="UniProtKB-KW"/>
</dbReference>
<dbReference type="EMBL" id="VTEI01000001">
    <property type="protein sequence ID" value="TYS19827.1"/>
    <property type="molecule type" value="Genomic_DNA"/>
</dbReference>
<keyword evidence="2 4" id="KW-0378">Hydrolase</keyword>
<comment type="caution">
    <text evidence="4">The sequence shown here is derived from an EMBL/GenBank/DDBJ whole genome shotgun (WGS) entry which is preliminary data.</text>
</comment>
<evidence type="ECO:0000256" key="1">
    <source>
        <dbReference type="ARBA" id="ARBA00010088"/>
    </source>
</evidence>
<comment type="similarity">
    <text evidence="1">Belongs to the peptidase S33 family.</text>
</comment>
<reference evidence="4 5" key="1">
    <citation type="submission" date="2019-08" db="EMBL/GenBank/DDBJ databases">
        <title>Bacillus genomes from the desert of Cuatro Cienegas, Coahuila.</title>
        <authorList>
            <person name="Olmedo-Alvarez G."/>
        </authorList>
    </citation>
    <scope>NUCLEOTIDE SEQUENCE [LARGE SCALE GENOMIC DNA]</scope>
    <source>
        <strain evidence="4 5">CH34_1T</strain>
    </source>
</reference>
<dbReference type="OrthoDB" id="59888at2"/>
<dbReference type="Pfam" id="PF00561">
    <property type="entry name" value="Abhydrolase_1"/>
    <property type="match status" value="1"/>
</dbReference>
<gene>
    <name evidence="4" type="ORF">FZC78_02010</name>
</gene>
<organism evidence="4 5">
    <name type="scientific">Rossellomorea vietnamensis</name>
    <dbReference type="NCBI Taxonomy" id="218284"/>
    <lineage>
        <taxon>Bacteria</taxon>
        <taxon>Bacillati</taxon>
        <taxon>Bacillota</taxon>
        <taxon>Bacilli</taxon>
        <taxon>Bacillales</taxon>
        <taxon>Bacillaceae</taxon>
        <taxon>Rossellomorea</taxon>
    </lineage>
</organism>
<evidence type="ECO:0000259" key="3">
    <source>
        <dbReference type="Pfam" id="PF00561"/>
    </source>
</evidence>
<dbReference type="PRINTS" id="PR00111">
    <property type="entry name" value="ABHYDROLASE"/>
</dbReference>
<evidence type="ECO:0000313" key="4">
    <source>
        <dbReference type="EMBL" id="TYS19827.1"/>
    </source>
</evidence>
<evidence type="ECO:0000256" key="2">
    <source>
        <dbReference type="ARBA" id="ARBA00022801"/>
    </source>
</evidence>
<protein>
    <submittedName>
        <fullName evidence="4">Alpha/beta hydrolase</fullName>
    </submittedName>
</protein>